<dbReference type="SUPFAM" id="SSF53474">
    <property type="entry name" value="alpha/beta-Hydrolases"/>
    <property type="match status" value="1"/>
</dbReference>
<dbReference type="PANTHER" id="PTHR22946:SF0">
    <property type="entry name" value="DIENELACTONE HYDROLASE DOMAIN-CONTAINING PROTEIN"/>
    <property type="match status" value="1"/>
</dbReference>
<dbReference type="Proteomes" id="UP001161391">
    <property type="component" value="Unassembled WGS sequence"/>
</dbReference>
<organism evidence="2 3">
    <name type="scientific">Algimonas ampicilliniresistens</name>
    <dbReference type="NCBI Taxonomy" id="1298735"/>
    <lineage>
        <taxon>Bacteria</taxon>
        <taxon>Pseudomonadati</taxon>
        <taxon>Pseudomonadota</taxon>
        <taxon>Alphaproteobacteria</taxon>
        <taxon>Maricaulales</taxon>
        <taxon>Robiginitomaculaceae</taxon>
        <taxon>Algimonas</taxon>
    </lineage>
</organism>
<dbReference type="Gene3D" id="3.40.50.1820">
    <property type="entry name" value="alpha/beta hydrolase"/>
    <property type="match status" value="1"/>
</dbReference>
<evidence type="ECO:0000313" key="2">
    <source>
        <dbReference type="EMBL" id="GLQ25074.1"/>
    </source>
</evidence>
<comment type="caution">
    <text evidence="2">The sequence shown here is derived from an EMBL/GenBank/DDBJ whole genome shotgun (WGS) entry which is preliminary data.</text>
</comment>
<name>A0ABQ5VDG4_9PROT</name>
<dbReference type="RefSeq" id="WP_284392212.1">
    <property type="nucleotide sequence ID" value="NZ_BSNK01000002.1"/>
</dbReference>
<dbReference type="InterPro" id="IPR002925">
    <property type="entry name" value="Dienelactn_hydro"/>
</dbReference>
<proteinExistence type="predicted"/>
<protein>
    <recommendedName>
        <fullName evidence="1">Dienelactone hydrolase domain-containing protein</fullName>
    </recommendedName>
</protein>
<feature type="domain" description="Dienelactone hydrolase" evidence="1">
    <location>
        <begin position="20"/>
        <end position="236"/>
    </location>
</feature>
<accession>A0ABQ5VDG4</accession>
<keyword evidence="3" id="KW-1185">Reference proteome</keyword>
<evidence type="ECO:0000259" key="1">
    <source>
        <dbReference type="Pfam" id="PF01738"/>
    </source>
</evidence>
<reference evidence="2" key="2">
    <citation type="submission" date="2023-01" db="EMBL/GenBank/DDBJ databases">
        <title>Draft genome sequence of Algimonas ampicilliniresistens strain NBRC 108219.</title>
        <authorList>
            <person name="Sun Q."/>
            <person name="Mori K."/>
        </authorList>
    </citation>
    <scope>NUCLEOTIDE SEQUENCE</scope>
    <source>
        <strain evidence="2">NBRC 108219</strain>
    </source>
</reference>
<dbReference type="EMBL" id="BSNK01000002">
    <property type="protein sequence ID" value="GLQ25074.1"/>
    <property type="molecule type" value="Genomic_DNA"/>
</dbReference>
<evidence type="ECO:0000313" key="3">
    <source>
        <dbReference type="Proteomes" id="UP001161391"/>
    </source>
</evidence>
<gene>
    <name evidence="2" type="ORF">GCM10007853_29480</name>
</gene>
<dbReference type="InterPro" id="IPR050261">
    <property type="entry name" value="FrsA_esterase"/>
</dbReference>
<dbReference type="InterPro" id="IPR029058">
    <property type="entry name" value="AB_hydrolase_fold"/>
</dbReference>
<reference evidence="2" key="1">
    <citation type="journal article" date="2014" name="Int. J. Syst. Evol. Microbiol.">
        <title>Complete genome of a new Firmicutes species belonging to the dominant human colonic microbiota ('Ruminococcus bicirculans') reveals two chromosomes and a selective capacity to utilize plant glucans.</title>
        <authorList>
            <consortium name="NISC Comparative Sequencing Program"/>
            <person name="Wegmann U."/>
            <person name="Louis P."/>
            <person name="Goesmann A."/>
            <person name="Henrissat B."/>
            <person name="Duncan S.H."/>
            <person name="Flint H.J."/>
        </authorList>
    </citation>
    <scope>NUCLEOTIDE SEQUENCE</scope>
    <source>
        <strain evidence="2">NBRC 108219</strain>
    </source>
</reference>
<sequence length="249" mass="26517">MTISTKTFEYADGDTNCVGYLAWDESIVRAKPGILVNHAWSGRDDFAESVTVQMAANGYVGIALDNYGAGARPETVDDKMALMGPLKEDRAALLKRLTAGYKAAAALDMVDETAMAAIGFCFGGLCTLDMARAGLDLKAAVSYHGLLDAPDLKGGKIVADILACHGWDDPMAPPDHVITFGEEMVAAGCDWTLMTFGNTQHAFMVPDANDADLGLKYNKTAAAQSWAATYDLLRKHFELHGVDSAEGTA</sequence>
<dbReference type="Pfam" id="PF01738">
    <property type="entry name" value="DLH"/>
    <property type="match status" value="1"/>
</dbReference>
<dbReference type="PANTHER" id="PTHR22946">
    <property type="entry name" value="DIENELACTONE HYDROLASE DOMAIN-CONTAINING PROTEIN-RELATED"/>
    <property type="match status" value="1"/>
</dbReference>